<dbReference type="EMBL" id="BMXN01000004">
    <property type="protein sequence ID" value="GGW22092.1"/>
    <property type="molecule type" value="Genomic_DNA"/>
</dbReference>
<dbReference type="AlphaFoldDB" id="A0A8H9LYZ9"/>
<feature type="domain" description="Haem-binding uptake Tiki superfamily ChaN" evidence="1">
    <location>
        <begin position="46"/>
        <end position="247"/>
    </location>
</feature>
<comment type="caution">
    <text evidence="2">The sequence shown here is derived from an EMBL/GenBank/DDBJ whole genome shotgun (WGS) entry which is preliminary data.</text>
</comment>
<evidence type="ECO:0000313" key="3">
    <source>
        <dbReference type="Proteomes" id="UP000623776"/>
    </source>
</evidence>
<name>A0A8H9LYZ9_9GAMM</name>
<gene>
    <name evidence="2" type="ORF">GCM10007157_10630</name>
</gene>
<keyword evidence="3" id="KW-1185">Reference proteome</keyword>
<accession>A0A8H9LYZ9</accession>
<sequence>MLALGIAAQTQAQAQAQAQATEACQLQGRWWQSGQPATPNEVLGLAAQRSVVLLGERHDAMEHHRWQLHTLAGLYAHESDMVIGLEMLPREAQPVLERWVAGELSEEEFLEQSEWQEAWGFDPELYWPILHFARLNRIPLKALNITPALRQRLTSEESGHIPPEQRYGIPAPRPANDAYQTYLEEVFDQHAMGQDNPDMLERFIRAQLSWDIAMAQGLADATQESTLAVGLMGLGHVVHGHGVAHQLEGLGIQDTLSLLPWELEECALPDPTLSDAIFIVPTPLTTSSPAANGP</sequence>
<dbReference type="Pfam" id="PF04187">
    <property type="entry name" value="Cofac_haem_bdg"/>
    <property type="match status" value="1"/>
</dbReference>
<reference evidence="3" key="1">
    <citation type="journal article" date="2019" name="Int. J. Syst. Evol. Microbiol.">
        <title>The Global Catalogue of Microorganisms (GCM) 10K type strain sequencing project: providing services to taxonomists for standard genome sequencing and annotation.</title>
        <authorList>
            <consortium name="The Broad Institute Genomics Platform"/>
            <consortium name="The Broad Institute Genome Sequencing Center for Infectious Disease"/>
            <person name="Wu L."/>
            <person name="Ma J."/>
        </authorList>
    </citation>
    <scope>NUCLEOTIDE SEQUENCE [LARGE SCALE GENOMIC DNA]</scope>
    <source>
        <strain evidence="3">KCTC 22154</strain>
    </source>
</reference>
<organism evidence="2 3">
    <name type="scientific">Vreelandella hamiltonii</name>
    <dbReference type="NCBI Taxonomy" id="502829"/>
    <lineage>
        <taxon>Bacteria</taxon>
        <taxon>Pseudomonadati</taxon>
        <taxon>Pseudomonadota</taxon>
        <taxon>Gammaproteobacteria</taxon>
        <taxon>Oceanospirillales</taxon>
        <taxon>Halomonadaceae</taxon>
        <taxon>Vreelandella</taxon>
    </lineage>
</organism>
<dbReference type="CDD" id="cd14727">
    <property type="entry name" value="ChanN-like"/>
    <property type="match status" value="1"/>
</dbReference>
<protein>
    <recommendedName>
        <fullName evidence="1">Haem-binding uptake Tiki superfamily ChaN domain-containing protein</fullName>
    </recommendedName>
</protein>
<proteinExistence type="predicted"/>
<dbReference type="InterPro" id="IPR007314">
    <property type="entry name" value="Cofac_haem-bd_dom"/>
</dbReference>
<dbReference type="Proteomes" id="UP000623776">
    <property type="component" value="Unassembled WGS sequence"/>
</dbReference>
<dbReference type="Gene3D" id="3.40.50.11550">
    <property type="match status" value="1"/>
</dbReference>
<evidence type="ECO:0000313" key="2">
    <source>
        <dbReference type="EMBL" id="GGW22092.1"/>
    </source>
</evidence>
<evidence type="ECO:0000259" key="1">
    <source>
        <dbReference type="Pfam" id="PF04187"/>
    </source>
</evidence>
<dbReference type="SUPFAM" id="SSF159501">
    <property type="entry name" value="EreA/ChaN-like"/>
    <property type="match status" value="1"/>
</dbReference>